<dbReference type="Pfam" id="PF23544">
    <property type="entry name" value="AtuA_ferredoxin"/>
    <property type="match status" value="1"/>
</dbReference>
<comment type="caution">
    <text evidence="2">The sequence shown here is derived from an EMBL/GenBank/DDBJ whole genome shotgun (WGS) entry which is preliminary data.</text>
</comment>
<dbReference type="Proteomes" id="UP001501442">
    <property type="component" value="Unassembled WGS sequence"/>
</dbReference>
<reference evidence="3" key="1">
    <citation type="journal article" date="2019" name="Int. J. Syst. Evol. Microbiol.">
        <title>The Global Catalogue of Microorganisms (GCM) 10K type strain sequencing project: providing services to taxonomists for standard genome sequencing and annotation.</title>
        <authorList>
            <consortium name="The Broad Institute Genomics Platform"/>
            <consortium name="The Broad Institute Genome Sequencing Center for Infectious Disease"/>
            <person name="Wu L."/>
            <person name="Ma J."/>
        </authorList>
    </citation>
    <scope>NUCLEOTIDE SEQUENCE [LARGE SCALE GENOMIC DNA]</scope>
    <source>
        <strain evidence="3">JCM 17939</strain>
    </source>
</reference>
<proteinExistence type="predicted"/>
<protein>
    <recommendedName>
        <fullName evidence="1">AtuA-like ferredoxin-fold domain-containing protein</fullName>
    </recommendedName>
</protein>
<dbReference type="InterPro" id="IPR056362">
    <property type="entry name" value="AtuA-like_ferredoxin_dom"/>
</dbReference>
<gene>
    <name evidence="2" type="ORF">GCM10023196_095660</name>
</gene>
<evidence type="ECO:0000259" key="1">
    <source>
        <dbReference type="Pfam" id="PF23544"/>
    </source>
</evidence>
<feature type="domain" description="AtuA-like ferredoxin-fold" evidence="1">
    <location>
        <begin position="3"/>
        <end position="101"/>
    </location>
</feature>
<dbReference type="RefSeq" id="WP_345441715.1">
    <property type="nucleotide sequence ID" value="NZ_BAABHK010000022.1"/>
</dbReference>
<evidence type="ECO:0000313" key="2">
    <source>
        <dbReference type="EMBL" id="GAA4638343.1"/>
    </source>
</evidence>
<dbReference type="EMBL" id="BAABHK010000022">
    <property type="protein sequence ID" value="GAA4638343.1"/>
    <property type="molecule type" value="Genomic_DNA"/>
</dbReference>
<sequence>MKVRLAEVAHSRAGDKGTLVTLSLIPYEPRHYPDLCRLVTADLVRDHLAGRVRGQVLRHEMPNLPALLFVCRRDPDDTVTASLYLDTHAKSLSSALLELIVDLPDAPEGHPA</sequence>
<keyword evidence="3" id="KW-1185">Reference proteome</keyword>
<accession>A0ABP8URJ0</accession>
<organism evidence="2 3">
    <name type="scientific">Actinoallomurus vinaceus</name>
    <dbReference type="NCBI Taxonomy" id="1080074"/>
    <lineage>
        <taxon>Bacteria</taxon>
        <taxon>Bacillati</taxon>
        <taxon>Actinomycetota</taxon>
        <taxon>Actinomycetes</taxon>
        <taxon>Streptosporangiales</taxon>
        <taxon>Thermomonosporaceae</taxon>
        <taxon>Actinoallomurus</taxon>
    </lineage>
</organism>
<name>A0ABP8URJ0_9ACTN</name>
<evidence type="ECO:0000313" key="3">
    <source>
        <dbReference type="Proteomes" id="UP001501442"/>
    </source>
</evidence>